<dbReference type="AlphaFoldDB" id="A0A4Q5IUS6"/>
<protein>
    <submittedName>
        <fullName evidence="1">DUF4304 domain-containing protein</fullName>
    </submittedName>
</protein>
<organism evidence="1 2">
    <name type="scientific">Nocardioides iriomotensis</name>
    <dbReference type="NCBI Taxonomy" id="715784"/>
    <lineage>
        <taxon>Bacteria</taxon>
        <taxon>Bacillati</taxon>
        <taxon>Actinomycetota</taxon>
        <taxon>Actinomycetes</taxon>
        <taxon>Propionibacteriales</taxon>
        <taxon>Nocardioidaceae</taxon>
        <taxon>Nocardioides</taxon>
    </lineage>
</organism>
<dbReference type="Proteomes" id="UP000291189">
    <property type="component" value="Unassembled WGS sequence"/>
</dbReference>
<evidence type="ECO:0000313" key="1">
    <source>
        <dbReference type="EMBL" id="RYU09644.1"/>
    </source>
</evidence>
<dbReference type="InterPro" id="IPR025412">
    <property type="entry name" value="DUF4304"/>
</dbReference>
<dbReference type="Pfam" id="PF14137">
    <property type="entry name" value="DUF4304"/>
    <property type="match status" value="1"/>
</dbReference>
<reference evidence="1 2" key="1">
    <citation type="submission" date="2019-01" db="EMBL/GenBank/DDBJ databases">
        <title>Nocardioides guangzhouensis sp. nov., an actinobacterium isolated from soil.</title>
        <authorList>
            <person name="Fu Y."/>
            <person name="Cai Y."/>
            <person name="Lin Z."/>
            <person name="Chen P."/>
        </authorList>
    </citation>
    <scope>NUCLEOTIDE SEQUENCE [LARGE SCALE GENOMIC DNA]</scope>
    <source>
        <strain evidence="1 2">NBRC 105384</strain>
    </source>
</reference>
<name>A0A4Q5IUS6_9ACTN</name>
<proteinExistence type="predicted"/>
<dbReference type="RefSeq" id="WP_129989409.1">
    <property type="nucleotide sequence ID" value="NZ_SDPU01000035.1"/>
</dbReference>
<gene>
    <name evidence="1" type="ORF">ETU37_21685</name>
</gene>
<dbReference type="OrthoDB" id="5146005at2"/>
<evidence type="ECO:0000313" key="2">
    <source>
        <dbReference type="Proteomes" id="UP000291189"/>
    </source>
</evidence>
<keyword evidence="2" id="KW-1185">Reference proteome</keyword>
<accession>A0A4Q5IUS6</accession>
<comment type="caution">
    <text evidence="1">The sequence shown here is derived from an EMBL/GenBank/DDBJ whole genome shotgun (WGS) entry which is preliminary data.</text>
</comment>
<sequence length="141" mass="15930">MAVDRVSTFLKERIAPSLRAEGFKGSGQKFELPVAGWWALLEFQRARFGTKDDVLVTVNVLACSHETWEQARRERPAIGDRPVGYAIYPEPVWCSRIGSLMPAGTDHWWRVTPDTDLDDLADEMLEAITTYAIPAIRSRLP</sequence>
<dbReference type="EMBL" id="SDPU01000035">
    <property type="protein sequence ID" value="RYU09644.1"/>
    <property type="molecule type" value="Genomic_DNA"/>
</dbReference>